<dbReference type="Gene3D" id="1.20.120.330">
    <property type="entry name" value="Nucleotidyltransferases domain 2"/>
    <property type="match status" value="1"/>
</dbReference>
<dbReference type="Pfam" id="PF04439">
    <property type="entry name" value="Adenyl_transf"/>
    <property type="match status" value="1"/>
</dbReference>
<name>A0AA42BNX5_9BACI</name>
<evidence type="ECO:0000313" key="1">
    <source>
        <dbReference type="EMBL" id="MCP8967811.1"/>
    </source>
</evidence>
<dbReference type="Gene3D" id="3.30.460.10">
    <property type="entry name" value="Beta Polymerase, domain 2"/>
    <property type="match status" value="1"/>
</dbReference>
<dbReference type="SUPFAM" id="SSF81301">
    <property type="entry name" value="Nucleotidyltransferase"/>
    <property type="match status" value="1"/>
</dbReference>
<dbReference type="AlphaFoldDB" id="A0AA42BNX5"/>
<protein>
    <submittedName>
        <fullName evidence="1">Aminoglycoside 6-adenylyltransferase</fullName>
    </submittedName>
</protein>
<dbReference type="InterPro" id="IPR043519">
    <property type="entry name" value="NT_sf"/>
</dbReference>
<accession>A0AA42BNX5</accession>
<reference evidence="1" key="1">
    <citation type="submission" date="2022-07" db="EMBL/GenBank/DDBJ databases">
        <authorList>
            <person name="Li W.-J."/>
            <person name="Deng Q.-Q."/>
        </authorList>
    </citation>
    <scope>NUCLEOTIDE SEQUENCE</scope>
    <source>
        <strain evidence="1">SYSU M60031</strain>
    </source>
</reference>
<proteinExistence type="predicted"/>
<comment type="caution">
    <text evidence="1">The sequence shown here is derived from an EMBL/GenBank/DDBJ whole genome shotgun (WGS) entry which is preliminary data.</text>
</comment>
<keyword evidence="2" id="KW-1185">Reference proteome</keyword>
<dbReference type="RefSeq" id="WP_254757725.1">
    <property type="nucleotide sequence ID" value="NZ_JANCLT010000002.1"/>
</dbReference>
<dbReference type="SUPFAM" id="SSF81631">
    <property type="entry name" value="PAP/OAS1 substrate-binding domain"/>
    <property type="match status" value="1"/>
</dbReference>
<gene>
    <name evidence="1" type="ORF">NK662_04570</name>
</gene>
<organism evidence="1 2">
    <name type="scientific">Ectobacillus ponti</name>
    <dbReference type="NCBI Taxonomy" id="2961894"/>
    <lineage>
        <taxon>Bacteria</taxon>
        <taxon>Bacillati</taxon>
        <taxon>Bacillota</taxon>
        <taxon>Bacilli</taxon>
        <taxon>Bacillales</taxon>
        <taxon>Bacillaceae</taxon>
        <taxon>Ectobacillus</taxon>
    </lineage>
</organism>
<dbReference type="EMBL" id="JANCLT010000002">
    <property type="protein sequence ID" value="MCP8967811.1"/>
    <property type="molecule type" value="Genomic_DNA"/>
</dbReference>
<dbReference type="PIRSF" id="PIRSF000812">
    <property type="entry name" value="AAD"/>
    <property type="match status" value="1"/>
</dbReference>
<evidence type="ECO:0000313" key="2">
    <source>
        <dbReference type="Proteomes" id="UP001156102"/>
    </source>
</evidence>
<sequence length="277" mass="32378">MRTEQDMMNLILSTAREDERIRAVILGGSRTNPDAPKDQFQDYDIIYIVRDIDSFTADHSWVDRFGPRIMMQMPEAKVLPPADNTGHFIYLMQFQDGNRIDLTLMPEGRLLQLDSLNVLLLDKDGSIPPLQAPSNRDYLVKPPSAQQFADICNEFWWICLNISKGLWRRELPYAMFMYEQINRNVLLTMLNWSVGVRTDFTVSTGKAGKYLERYLTPEEWREFTATYTDADYEHIWQALFGMCDLFRKQAVFVAEHFGFAYPHEDDARVMAYMKRTP</sequence>
<dbReference type="InterPro" id="IPR007530">
    <property type="entry name" value="Aminoglycoside_adenylylTfrase"/>
</dbReference>
<dbReference type="Proteomes" id="UP001156102">
    <property type="component" value="Unassembled WGS sequence"/>
</dbReference>